<evidence type="ECO:0000313" key="3">
    <source>
        <dbReference type="Proteomes" id="UP000321577"/>
    </source>
</evidence>
<comment type="caution">
    <text evidence="2">The sequence shown here is derived from an EMBL/GenBank/DDBJ whole genome shotgun (WGS) entry which is preliminary data.</text>
</comment>
<dbReference type="Pfam" id="PF08818">
    <property type="entry name" value="DUF1801"/>
    <property type="match status" value="1"/>
</dbReference>
<feature type="domain" description="YdhG-like" evidence="1">
    <location>
        <begin position="23"/>
        <end position="118"/>
    </location>
</feature>
<dbReference type="Pfam" id="PF13376">
    <property type="entry name" value="OmdA"/>
    <property type="match status" value="1"/>
</dbReference>
<name>A0A512MFJ1_9BACT</name>
<organism evidence="2 3">
    <name type="scientific">Brevifollis gellanilyticus</name>
    <dbReference type="NCBI Taxonomy" id="748831"/>
    <lineage>
        <taxon>Bacteria</taxon>
        <taxon>Pseudomonadati</taxon>
        <taxon>Verrucomicrobiota</taxon>
        <taxon>Verrucomicrobiia</taxon>
        <taxon>Verrucomicrobiales</taxon>
        <taxon>Verrucomicrobiaceae</taxon>
    </lineage>
</organism>
<dbReference type="OrthoDB" id="214150at2"/>
<protein>
    <recommendedName>
        <fullName evidence="1">YdhG-like domain-containing protein</fullName>
    </recommendedName>
</protein>
<dbReference type="Gene3D" id="3.90.1150.200">
    <property type="match status" value="1"/>
</dbReference>
<proteinExistence type="predicted"/>
<accession>A0A512MFJ1</accession>
<dbReference type="Proteomes" id="UP000321577">
    <property type="component" value="Unassembled WGS sequence"/>
</dbReference>
<dbReference type="EMBL" id="BKAG01000051">
    <property type="protein sequence ID" value="GEP45513.1"/>
    <property type="molecule type" value="Genomic_DNA"/>
</dbReference>
<evidence type="ECO:0000313" key="2">
    <source>
        <dbReference type="EMBL" id="GEP45513.1"/>
    </source>
</evidence>
<dbReference type="InterPro" id="IPR014922">
    <property type="entry name" value="YdhG-like"/>
</dbReference>
<keyword evidence="3" id="KW-1185">Reference proteome</keyword>
<sequence>MDCSRAKTHDPDQWLTQTPAFSQPLAEQVREWILRWEPDLTESIKWNMLCFSGRKLVCGLSACKGHLGISFFRGTELREMTTLFNPGGESNTSIQSVRVTSLDDLDQRALRKLLHAAVQVDANPELPPPPQVKREEWPMPEALAKALKKNKAAAAGFEKMSKTCQREYKVWVSTAKQQETIDRRVAETMDALTHGRKWAQRKG</sequence>
<dbReference type="AlphaFoldDB" id="A0A512MFJ1"/>
<dbReference type="RefSeq" id="WP_146854480.1">
    <property type="nucleotide sequence ID" value="NZ_BKAG01000051.1"/>
</dbReference>
<reference evidence="2 3" key="1">
    <citation type="submission" date="2019-07" db="EMBL/GenBank/DDBJ databases">
        <title>Whole genome shotgun sequence of Brevifollis gellanilyticus NBRC 108608.</title>
        <authorList>
            <person name="Hosoyama A."/>
            <person name="Uohara A."/>
            <person name="Ohji S."/>
            <person name="Ichikawa N."/>
        </authorList>
    </citation>
    <scope>NUCLEOTIDE SEQUENCE [LARGE SCALE GENOMIC DNA]</scope>
    <source>
        <strain evidence="2 3">NBRC 108608</strain>
    </source>
</reference>
<dbReference type="SUPFAM" id="SSF159888">
    <property type="entry name" value="YdhG-like"/>
    <property type="match status" value="1"/>
</dbReference>
<gene>
    <name evidence="2" type="ORF">BGE01nite_48040</name>
</gene>
<evidence type="ECO:0000259" key="1">
    <source>
        <dbReference type="Pfam" id="PF08818"/>
    </source>
</evidence>